<dbReference type="EMBL" id="LN831303">
    <property type="protein sequence ID" value="CQH63682.1"/>
    <property type="molecule type" value="Genomic_DNA"/>
</dbReference>
<geneLocation type="plasmid" evidence="3">
    <name>pSTJ001</name>
</geneLocation>
<evidence type="ECO:0000313" key="3">
    <source>
        <dbReference type="Proteomes" id="UP000066737"/>
    </source>
</evidence>
<sequence length="91" mass="10947">MDRRALLTDREREVLRGDATDVKNPKEYRSKIRSRLKKRLDQLETDIDLLDKHEPELAADLYDRVCGDQERRLARLEREVDELRKEINNNE</sequence>
<accession>A0A0U5H6A0</accession>
<evidence type="ECO:0000313" key="2">
    <source>
        <dbReference type="EMBL" id="CQH63682.1"/>
    </source>
</evidence>
<keyword evidence="1" id="KW-0175">Coiled coil</keyword>
<gene>
    <name evidence="2" type="ORF">HHUB_4155</name>
</gene>
<dbReference type="GeneID" id="26660492"/>
<protein>
    <submittedName>
        <fullName evidence="2">Uncharacterized protein</fullName>
    </submittedName>
</protein>
<dbReference type="KEGG" id="hhb:Hhub_4155"/>
<dbReference type="RefSeq" id="WP_143416459.1">
    <property type="nucleotide sequence ID" value="NZ_CEML01000004.1"/>
</dbReference>
<keyword evidence="3" id="KW-1185">Reference proteome</keyword>
<dbReference type="OrthoDB" id="186537at2157"/>
<evidence type="ECO:0000256" key="1">
    <source>
        <dbReference type="SAM" id="Coils"/>
    </source>
</evidence>
<reference evidence="3" key="1">
    <citation type="journal article" date="2016" name="Environ. Microbiol.">
        <title>The complete genome of a viable archaeum isolated from 123-million-year-old rock salt.</title>
        <authorList>
            <person name="Jaakkola S.T."/>
            <person name="Pfeiffer F."/>
            <person name="Ravantti J.J."/>
            <person name="Guo Q."/>
            <person name="Liu Y."/>
            <person name="Chen X."/>
            <person name="Ma H."/>
            <person name="Yang C."/>
            <person name="Oksanen H.M."/>
            <person name="Bamford D.H."/>
        </authorList>
    </citation>
    <scope>NUCLEOTIDE SEQUENCE</scope>
    <source>
        <strain evidence="3">JI20-1</strain>
        <plasmid evidence="3">Plasmid pSTJ001</plasmid>
    </source>
</reference>
<dbReference type="Proteomes" id="UP000066737">
    <property type="component" value="Plasmid pSTJ001"/>
</dbReference>
<organism evidence="2 3">
    <name type="scientific">Halobacterium hubeiense</name>
    <dbReference type="NCBI Taxonomy" id="1407499"/>
    <lineage>
        <taxon>Archaea</taxon>
        <taxon>Methanobacteriati</taxon>
        <taxon>Methanobacteriota</taxon>
        <taxon>Stenosarchaea group</taxon>
        <taxon>Halobacteria</taxon>
        <taxon>Halobacteriales</taxon>
        <taxon>Halobacteriaceae</taxon>
        <taxon>Halobacterium</taxon>
    </lineage>
</organism>
<dbReference type="AlphaFoldDB" id="A0A0U5H6A0"/>
<name>A0A0U5H6A0_9EURY</name>
<proteinExistence type="predicted"/>
<feature type="coiled-coil region" evidence="1">
    <location>
        <begin position="33"/>
        <end position="86"/>
    </location>
</feature>